<feature type="transmembrane region" description="Helical" evidence="3">
    <location>
        <begin position="12"/>
        <end position="33"/>
    </location>
</feature>
<gene>
    <name evidence="4" type="ORF">FVE85_0730</name>
</gene>
<reference evidence="5" key="1">
    <citation type="journal article" date="2019" name="Nat. Commun.">
        <title>Expansion of phycobilisome linker gene families in mesophilic red algae.</title>
        <authorList>
            <person name="Lee J."/>
            <person name="Kim D."/>
            <person name="Bhattacharya D."/>
            <person name="Yoon H.S."/>
        </authorList>
    </citation>
    <scope>NUCLEOTIDE SEQUENCE [LARGE SCALE GENOMIC DNA]</scope>
    <source>
        <strain evidence="5">CCMP 1328</strain>
    </source>
</reference>
<feature type="region of interest" description="Disordered" evidence="2">
    <location>
        <begin position="143"/>
        <end position="178"/>
    </location>
</feature>
<sequence>MKGCPSIRGKMAGLMYMLSAAMLGLAVAAAAYIHLAWDRDLSVAAEQAFVQAQNAARAVVARLPTQKQVQRFVDQLPLQILRGTVVLGFLWFVYSLAIRPLLHSLGLFGGRRLSPSSSASAGTRSTPVPEHALDLLQRPPALDAEESERPSDRAATPSGMGAVQHGKREKESYIERHKRTMPNVFQGKLYMRDDGQRLGEGEPQASGSSHEREPVNSAPAVSASDNRSVGISHEPAAVTKAQGKSASKAKPVQEFTWSARGELLRAEREARLAEVEAKKAARREKEQERVRQAAEQKAAERRRAEALLEAERARREHLRVLNERLDTIERDQLMPLRMKRRRCSDQLRLATLSESGRAALEEQLARYDVEIASAQSECALIEAELDSRDRPEATDPHE</sequence>
<keyword evidence="3" id="KW-0472">Membrane</keyword>
<keyword evidence="3" id="KW-1133">Transmembrane helix</keyword>
<proteinExistence type="predicted"/>
<feature type="compositionally biased region" description="Basic and acidic residues" evidence="2">
    <location>
        <begin position="166"/>
        <end position="175"/>
    </location>
</feature>
<accession>A0A5J4YZC9</accession>
<evidence type="ECO:0000313" key="5">
    <source>
        <dbReference type="Proteomes" id="UP000324585"/>
    </source>
</evidence>
<feature type="coiled-coil region" evidence="1">
    <location>
        <begin position="357"/>
        <end position="384"/>
    </location>
</feature>
<evidence type="ECO:0000313" key="4">
    <source>
        <dbReference type="EMBL" id="KAA8497001.1"/>
    </source>
</evidence>
<keyword evidence="5" id="KW-1185">Reference proteome</keyword>
<evidence type="ECO:0000256" key="2">
    <source>
        <dbReference type="SAM" id="MobiDB-lite"/>
    </source>
</evidence>
<dbReference type="EMBL" id="VRMN01000002">
    <property type="protein sequence ID" value="KAA8497001.1"/>
    <property type="molecule type" value="Genomic_DNA"/>
</dbReference>
<comment type="caution">
    <text evidence="4">The sequence shown here is derived from an EMBL/GenBank/DDBJ whole genome shotgun (WGS) entry which is preliminary data.</text>
</comment>
<dbReference type="Proteomes" id="UP000324585">
    <property type="component" value="Unassembled WGS sequence"/>
</dbReference>
<feature type="transmembrane region" description="Helical" evidence="3">
    <location>
        <begin position="80"/>
        <end position="102"/>
    </location>
</feature>
<evidence type="ECO:0000256" key="3">
    <source>
        <dbReference type="SAM" id="Phobius"/>
    </source>
</evidence>
<protein>
    <submittedName>
        <fullName evidence="4">Uncharacterized protein</fullName>
    </submittedName>
</protein>
<keyword evidence="3" id="KW-0812">Transmembrane</keyword>
<name>A0A5J4YZC9_PORPP</name>
<evidence type="ECO:0000256" key="1">
    <source>
        <dbReference type="SAM" id="Coils"/>
    </source>
</evidence>
<keyword evidence="1" id="KW-0175">Coiled coil</keyword>
<feature type="region of interest" description="Disordered" evidence="2">
    <location>
        <begin position="194"/>
        <end position="229"/>
    </location>
</feature>
<dbReference type="AlphaFoldDB" id="A0A5J4YZC9"/>
<organism evidence="4 5">
    <name type="scientific">Porphyridium purpureum</name>
    <name type="common">Red alga</name>
    <name type="synonym">Porphyridium cruentum</name>
    <dbReference type="NCBI Taxonomy" id="35688"/>
    <lineage>
        <taxon>Eukaryota</taxon>
        <taxon>Rhodophyta</taxon>
        <taxon>Bangiophyceae</taxon>
        <taxon>Porphyridiales</taxon>
        <taxon>Porphyridiaceae</taxon>
        <taxon>Porphyridium</taxon>
    </lineage>
</organism>
<feature type="coiled-coil region" evidence="1">
    <location>
        <begin position="263"/>
        <end position="316"/>
    </location>
</feature>